<dbReference type="EMBL" id="LKCN02000003">
    <property type="protein sequence ID" value="RCI14819.1"/>
    <property type="molecule type" value="Genomic_DNA"/>
</dbReference>
<evidence type="ECO:0000313" key="2">
    <source>
        <dbReference type="Proteomes" id="UP000253664"/>
    </source>
</evidence>
<feature type="non-terminal residue" evidence="1">
    <location>
        <position position="1"/>
    </location>
</feature>
<evidence type="ECO:0000313" key="1">
    <source>
        <dbReference type="EMBL" id="RCI14819.1"/>
    </source>
</evidence>
<proteinExistence type="predicted"/>
<name>A0A367LK91_9HYPO</name>
<gene>
    <name evidence="1" type="ORF">L249_6396</name>
</gene>
<sequence>TRDLHLGHFRLSRRHVQPAFASHMPKAVTELTRESQPVRQFPKRNKNAIKKNTFVWLSSRQYIHDLCRRDVVPFTMA</sequence>
<comment type="caution">
    <text evidence="1">The sequence shown here is derived from an EMBL/GenBank/DDBJ whole genome shotgun (WGS) entry which is preliminary data.</text>
</comment>
<protein>
    <submittedName>
        <fullName evidence="1">Uncharacterized protein</fullName>
    </submittedName>
</protein>
<dbReference type="AlphaFoldDB" id="A0A367LK91"/>
<accession>A0A367LK91</accession>
<dbReference type="Proteomes" id="UP000253664">
    <property type="component" value="Unassembled WGS sequence"/>
</dbReference>
<keyword evidence="2" id="KW-1185">Reference proteome</keyword>
<reference evidence="1 2" key="1">
    <citation type="journal article" date="2015" name="BMC Genomics">
        <title>Insights from the genome of Ophiocordyceps polyrhachis-furcata to pathogenicity and host specificity in insect fungi.</title>
        <authorList>
            <person name="Wichadakul D."/>
            <person name="Kobmoo N."/>
            <person name="Ingsriswang S."/>
            <person name="Tangphatsornruang S."/>
            <person name="Chantasingh D."/>
            <person name="Luangsa-ard J.J."/>
            <person name="Eurwilaichitr L."/>
        </authorList>
    </citation>
    <scope>NUCLEOTIDE SEQUENCE [LARGE SCALE GENOMIC DNA]</scope>
    <source>
        <strain evidence="1 2">BCC 54312</strain>
    </source>
</reference>
<organism evidence="1 2">
    <name type="scientific">Ophiocordyceps polyrhachis-furcata BCC 54312</name>
    <dbReference type="NCBI Taxonomy" id="1330021"/>
    <lineage>
        <taxon>Eukaryota</taxon>
        <taxon>Fungi</taxon>
        <taxon>Dikarya</taxon>
        <taxon>Ascomycota</taxon>
        <taxon>Pezizomycotina</taxon>
        <taxon>Sordariomycetes</taxon>
        <taxon>Hypocreomycetidae</taxon>
        <taxon>Hypocreales</taxon>
        <taxon>Ophiocordycipitaceae</taxon>
        <taxon>Ophiocordyceps</taxon>
    </lineage>
</organism>